<proteinExistence type="inferred from homology"/>
<accession>D8PQ96</accession>
<keyword evidence="5" id="KW-0949">S-adenosyl-L-methionine</keyword>
<dbReference type="AlphaFoldDB" id="D8PQ96"/>
<evidence type="ECO:0000313" key="10">
    <source>
        <dbReference type="EMBL" id="EFJ03739.1"/>
    </source>
</evidence>
<dbReference type="HOGENOM" id="CLU_493598_0_0_1"/>
<evidence type="ECO:0000256" key="5">
    <source>
        <dbReference type="ARBA" id="ARBA00022691"/>
    </source>
</evidence>
<evidence type="ECO:0000256" key="6">
    <source>
        <dbReference type="ARBA" id="ARBA00022694"/>
    </source>
</evidence>
<dbReference type="KEGG" id="scm:SCHCO_02489380"/>
<keyword evidence="3" id="KW-0489">Methyltransferase</keyword>
<feature type="region of interest" description="Disordered" evidence="8">
    <location>
        <begin position="259"/>
        <end position="299"/>
    </location>
</feature>
<protein>
    <recommendedName>
        <fullName evidence="9">TRM5/TYW2-like N-terminal domain-containing protein</fullName>
    </recommendedName>
</protein>
<dbReference type="PANTHER" id="PTHR23245">
    <property type="entry name" value="TRNA METHYLTRANSFERASE"/>
    <property type="match status" value="1"/>
</dbReference>
<dbReference type="InterPro" id="IPR056744">
    <property type="entry name" value="TRM5/TYW2-like_N"/>
</dbReference>
<evidence type="ECO:0000256" key="7">
    <source>
        <dbReference type="ARBA" id="ARBA00047783"/>
    </source>
</evidence>
<dbReference type="OMA" id="VGSHSQF"/>
<gene>
    <name evidence="10" type="ORF">SCHCODRAFT_103987</name>
</gene>
<dbReference type="Gene3D" id="3.30.300.110">
    <property type="entry name" value="Met-10+ protein-like domains"/>
    <property type="match status" value="1"/>
</dbReference>
<organism evidence="11">
    <name type="scientific">Schizophyllum commune (strain H4-8 / FGSC 9210)</name>
    <name type="common">Split gill fungus</name>
    <dbReference type="NCBI Taxonomy" id="578458"/>
    <lineage>
        <taxon>Eukaryota</taxon>
        <taxon>Fungi</taxon>
        <taxon>Dikarya</taxon>
        <taxon>Basidiomycota</taxon>
        <taxon>Agaricomycotina</taxon>
        <taxon>Agaricomycetes</taxon>
        <taxon>Agaricomycetidae</taxon>
        <taxon>Agaricales</taxon>
        <taxon>Schizophyllaceae</taxon>
        <taxon>Schizophyllum</taxon>
    </lineage>
</organism>
<dbReference type="GO" id="GO:0002939">
    <property type="term" value="P:tRNA N1-guanine methylation"/>
    <property type="evidence" value="ECO:0007669"/>
    <property type="project" value="TreeGrafter"/>
</dbReference>
<dbReference type="GO" id="GO:0070901">
    <property type="term" value="P:mitochondrial tRNA methylation"/>
    <property type="evidence" value="ECO:0007669"/>
    <property type="project" value="TreeGrafter"/>
</dbReference>
<dbReference type="InterPro" id="IPR029063">
    <property type="entry name" value="SAM-dependent_MTases_sf"/>
</dbReference>
<dbReference type="PANTHER" id="PTHR23245:SF36">
    <property type="entry name" value="TRNA (GUANINE(37)-N1)-METHYLTRANSFERASE"/>
    <property type="match status" value="1"/>
</dbReference>
<dbReference type="RefSeq" id="XP_003038641.1">
    <property type="nucleotide sequence ID" value="XM_003038595.1"/>
</dbReference>
<evidence type="ECO:0000313" key="11">
    <source>
        <dbReference type="Proteomes" id="UP000007431"/>
    </source>
</evidence>
<dbReference type="GeneID" id="9590122"/>
<evidence type="ECO:0000256" key="8">
    <source>
        <dbReference type="SAM" id="MobiDB-lite"/>
    </source>
</evidence>
<evidence type="ECO:0000256" key="2">
    <source>
        <dbReference type="ARBA" id="ARBA00022490"/>
    </source>
</evidence>
<dbReference type="Proteomes" id="UP000007431">
    <property type="component" value="Unassembled WGS sequence"/>
</dbReference>
<keyword evidence="2" id="KW-0963">Cytoplasm</keyword>
<dbReference type="eggNOG" id="KOG2078">
    <property type="taxonomic scope" value="Eukaryota"/>
</dbReference>
<name>D8PQ96_SCHCM</name>
<dbReference type="OrthoDB" id="408788at2759"/>
<feature type="compositionally biased region" description="Low complexity" evidence="8">
    <location>
        <begin position="28"/>
        <end position="55"/>
    </location>
</feature>
<keyword evidence="11" id="KW-1185">Reference proteome</keyword>
<dbReference type="InParanoid" id="D8PQ96"/>
<dbReference type="GO" id="GO:0005759">
    <property type="term" value="C:mitochondrial matrix"/>
    <property type="evidence" value="ECO:0007669"/>
    <property type="project" value="TreeGrafter"/>
</dbReference>
<dbReference type="VEuPathDB" id="FungiDB:SCHCODRAFT_02489380"/>
<dbReference type="Gene3D" id="3.40.50.150">
    <property type="entry name" value="Vaccinia Virus protein VP39"/>
    <property type="match status" value="1"/>
</dbReference>
<evidence type="ECO:0000256" key="1">
    <source>
        <dbReference type="ARBA" id="ARBA00009775"/>
    </source>
</evidence>
<sequence>MLRQARRLRLTRLSRVYVPRRLLTMAAPATSSSSAAVPPPFKAATTAAPGPVPTTSHSNATRLPAIDASPPRYTGPRDKLDRSLFKRTIPLLAARVPASRTGAVLRAPELRGVVADIPRKRSVVHAPRKDADASATDEGGDRLVLLRGNSEYDLPDIARDLLKRENATLETYNLELGYEYWNAPEILYAIFPPDAGFDEVPSSFAITGHIAHLNLIDEYLPYKYLIGEVILDVTPLVRPSCEDGREFIRNAVRRAREEPFPGYAPPVSRTRAKAERRRRGEGSATPLGQDKEEGKGRANVAEAAVAENAPLSTDCAPATTAPARTVEETAPAPPPRSHIDHFVMNLPESAIEFLDAFRGLYADDSRYALREDGTGDSSQTDKPDADSAGRKTEALPMPMIHVHCFTREPEEGAREDIMEENFHVSYDGGLTHYTMHSSGARFVDRESDGVPARVWGLTPATLFFTVTFMSSFSLPSVSLSSQQAHRLPILSLRMQCIACTTVQSPVTVPMPLIATARREGRDKIPGPKTCFGMKDTVVWRTYNYPIARPRDR</sequence>
<feature type="non-terminal residue" evidence="10">
    <location>
        <position position="552"/>
    </location>
</feature>
<feature type="compositionally biased region" description="Basic residues" evidence="8">
    <location>
        <begin position="270"/>
        <end position="279"/>
    </location>
</feature>
<dbReference type="FunFam" id="3.30.300.110:FF:000001">
    <property type="entry name" value="tRNA (guanine(37)-N1)-methyltransferase"/>
    <property type="match status" value="1"/>
</dbReference>
<comment type="catalytic activity">
    <reaction evidence="7">
        <text>guanosine(37) in tRNA + S-adenosyl-L-methionine = N(1)-methylguanosine(37) in tRNA + S-adenosyl-L-homocysteine + H(+)</text>
        <dbReference type="Rhea" id="RHEA:36899"/>
        <dbReference type="Rhea" id="RHEA-COMP:10145"/>
        <dbReference type="Rhea" id="RHEA-COMP:10147"/>
        <dbReference type="ChEBI" id="CHEBI:15378"/>
        <dbReference type="ChEBI" id="CHEBI:57856"/>
        <dbReference type="ChEBI" id="CHEBI:59789"/>
        <dbReference type="ChEBI" id="CHEBI:73542"/>
        <dbReference type="ChEBI" id="CHEBI:74269"/>
        <dbReference type="EC" id="2.1.1.228"/>
    </reaction>
</comment>
<feature type="region of interest" description="Disordered" evidence="8">
    <location>
        <begin position="28"/>
        <end position="79"/>
    </location>
</feature>
<evidence type="ECO:0000259" key="9">
    <source>
        <dbReference type="Pfam" id="PF25133"/>
    </source>
</evidence>
<dbReference type="Pfam" id="PF25133">
    <property type="entry name" value="TYW2_N_2"/>
    <property type="match status" value="1"/>
</dbReference>
<comment type="similarity">
    <text evidence="1">Belongs to the class I-like SAM-binding methyltransferase superfamily. TRM5/TYW2 family.</text>
</comment>
<feature type="domain" description="TRM5/TYW2-like N-terminal" evidence="9">
    <location>
        <begin position="195"/>
        <end position="235"/>
    </location>
</feature>
<keyword evidence="4" id="KW-0808">Transferase</keyword>
<reference evidence="10 11" key="1">
    <citation type="journal article" date="2010" name="Nat. Biotechnol.">
        <title>Genome sequence of the model mushroom Schizophyllum commune.</title>
        <authorList>
            <person name="Ohm R.A."/>
            <person name="de Jong J.F."/>
            <person name="Lugones L.G."/>
            <person name="Aerts A."/>
            <person name="Kothe E."/>
            <person name="Stajich J.E."/>
            <person name="de Vries R.P."/>
            <person name="Record E."/>
            <person name="Levasseur A."/>
            <person name="Baker S.E."/>
            <person name="Bartholomew K.A."/>
            <person name="Coutinho P.M."/>
            <person name="Erdmann S."/>
            <person name="Fowler T.J."/>
            <person name="Gathman A.C."/>
            <person name="Lombard V."/>
            <person name="Henrissat B."/>
            <person name="Knabe N."/>
            <person name="Kuees U."/>
            <person name="Lilly W.W."/>
            <person name="Lindquist E."/>
            <person name="Lucas S."/>
            <person name="Magnuson J.K."/>
            <person name="Piumi F."/>
            <person name="Raudaskoski M."/>
            <person name="Salamov A."/>
            <person name="Schmutz J."/>
            <person name="Schwarze F.W.M.R."/>
            <person name="vanKuyk P.A."/>
            <person name="Horton J.S."/>
            <person name="Grigoriev I.V."/>
            <person name="Woesten H.A.B."/>
        </authorList>
    </citation>
    <scope>NUCLEOTIDE SEQUENCE [LARGE SCALE GENOMIC DNA]</scope>
    <source>
        <strain evidence="11">H4-8 / FGSC 9210</strain>
    </source>
</reference>
<dbReference type="GO" id="GO:0052906">
    <property type="term" value="F:tRNA (guanine(37)-N1)-methyltransferase activity"/>
    <property type="evidence" value="ECO:0007669"/>
    <property type="project" value="UniProtKB-EC"/>
</dbReference>
<dbReference type="FunCoup" id="D8PQ96">
    <property type="interactions" value="355"/>
</dbReference>
<feature type="region of interest" description="Disordered" evidence="8">
    <location>
        <begin position="370"/>
        <end position="393"/>
    </location>
</feature>
<evidence type="ECO:0000256" key="4">
    <source>
        <dbReference type="ARBA" id="ARBA00022679"/>
    </source>
</evidence>
<dbReference type="EMBL" id="GL377302">
    <property type="protein sequence ID" value="EFJ03739.1"/>
    <property type="molecule type" value="Genomic_DNA"/>
</dbReference>
<evidence type="ECO:0000256" key="3">
    <source>
        <dbReference type="ARBA" id="ARBA00022603"/>
    </source>
</evidence>
<keyword evidence="6" id="KW-0819">tRNA processing</keyword>